<dbReference type="SUPFAM" id="SSF103473">
    <property type="entry name" value="MFS general substrate transporter"/>
    <property type="match status" value="1"/>
</dbReference>
<feature type="transmembrane region" description="Helical" evidence="6">
    <location>
        <begin position="435"/>
        <end position="458"/>
    </location>
</feature>
<evidence type="ECO:0000256" key="4">
    <source>
        <dbReference type="ARBA" id="ARBA00023136"/>
    </source>
</evidence>
<keyword evidence="4 6" id="KW-0472">Membrane</keyword>
<feature type="transmembrane region" description="Helical" evidence="6">
    <location>
        <begin position="464"/>
        <end position="486"/>
    </location>
</feature>
<feature type="transmembrane region" description="Helical" evidence="6">
    <location>
        <begin position="577"/>
        <end position="596"/>
    </location>
</feature>
<dbReference type="PANTHER" id="PTHR23507">
    <property type="entry name" value="ZGC:174356"/>
    <property type="match status" value="1"/>
</dbReference>
<evidence type="ECO:0000256" key="3">
    <source>
        <dbReference type="ARBA" id="ARBA00022989"/>
    </source>
</evidence>
<feature type="region of interest" description="Disordered" evidence="5">
    <location>
        <begin position="496"/>
        <end position="527"/>
    </location>
</feature>
<feature type="transmembrane region" description="Helical" evidence="6">
    <location>
        <begin position="533"/>
        <end position="557"/>
    </location>
</feature>
<protein>
    <submittedName>
        <fullName evidence="7">Major facilitator superfamily domain-containing protein</fullName>
    </submittedName>
</protein>
<feature type="transmembrane region" description="Helical" evidence="6">
    <location>
        <begin position="148"/>
        <end position="171"/>
    </location>
</feature>
<proteinExistence type="predicted"/>
<gene>
    <name evidence="7" type="ORF">HDK90DRAFT_272293</name>
</gene>
<reference evidence="7 8" key="1">
    <citation type="submission" date="2024-04" db="EMBL/GenBank/DDBJ databases">
        <title>Phyllosticta paracitricarpa is synonymous to the EU quarantine fungus P. citricarpa based on phylogenomic analyses.</title>
        <authorList>
            <consortium name="Lawrence Berkeley National Laboratory"/>
            <person name="Van Ingen-Buijs V.A."/>
            <person name="Van Westerhoven A.C."/>
            <person name="Haridas S."/>
            <person name="Skiadas P."/>
            <person name="Martin F."/>
            <person name="Groenewald J.Z."/>
            <person name="Crous P.W."/>
            <person name="Seidl M.F."/>
        </authorList>
    </citation>
    <scope>NUCLEOTIDE SEQUENCE [LARGE SCALE GENOMIC DNA]</scope>
    <source>
        <strain evidence="7 8">CBS 123374</strain>
    </source>
</reference>
<feature type="transmembrane region" description="Helical" evidence="6">
    <location>
        <begin position="215"/>
        <end position="236"/>
    </location>
</feature>
<sequence length="607" mass="64641">MASSAIKTVPAPLTEPDEATPLLATDVASESNASSTRLTRPRATHWPYAALLCGLLSLVADLGDGITAAPEVRLLEMAVCRDYYRIHEPRRIGPPPLSYVPEKYCKVKDIQVELAYLRAVLKILTTVPGLMCTVFFGRLADRWGRRPVLLMGMCGQILSFLWVILVCYFHTIFPVRLVWAAAGFQFLGGGHRVIGAIMNTIIVDVAPEHARTTSFYLLGAAIRITDMLAAVAGSALLERDIWLPYEIATPVLLLSIPICIAMPETLIKSKPAASPSKTTTPARKDSGAAVSSPSEATPAAGSSAAQQHQSDHQGLREKLAAILPSTMSFAFILSPLSLVFLIVFLKTFALASNTLFLQYASAALSWTIAQAGYLLSIKGALSLAVLIGLPVLGRWLTGAGVRRGRRNEVEGQEEGIQSEDEERDKAIGTRMVDVWIARGSLGMLAAGCWCVAGAGAAGNRGPGVMVFGLILLSLGNGITQTMRGLVAHFSASTSSKTRTSRSSSVSSSSSRSSSPRRTKQSSSHGHGSGTGNLYGTLVLFELAAILLGNAAFAALYSAGADLSGGESKKDNNAWLGLPFWVAGIIFFLAMLVALGLPAKDEKRQREE</sequence>
<accession>A0ABR1YMA8</accession>
<organism evidence="7 8">
    <name type="scientific">Phyllosticta capitalensis</name>
    <dbReference type="NCBI Taxonomy" id="121624"/>
    <lineage>
        <taxon>Eukaryota</taxon>
        <taxon>Fungi</taxon>
        <taxon>Dikarya</taxon>
        <taxon>Ascomycota</taxon>
        <taxon>Pezizomycotina</taxon>
        <taxon>Dothideomycetes</taxon>
        <taxon>Dothideomycetes incertae sedis</taxon>
        <taxon>Botryosphaeriales</taxon>
        <taxon>Phyllostictaceae</taxon>
        <taxon>Phyllosticta</taxon>
    </lineage>
</organism>
<feature type="transmembrane region" description="Helical" evidence="6">
    <location>
        <begin position="242"/>
        <end position="262"/>
    </location>
</feature>
<name>A0ABR1YMA8_9PEZI</name>
<feature type="transmembrane region" description="Helical" evidence="6">
    <location>
        <begin position="371"/>
        <end position="396"/>
    </location>
</feature>
<dbReference type="InterPro" id="IPR036259">
    <property type="entry name" value="MFS_trans_sf"/>
</dbReference>
<feature type="transmembrane region" description="Helical" evidence="6">
    <location>
        <begin position="115"/>
        <end position="136"/>
    </location>
</feature>
<dbReference type="InterPro" id="IPR011701">
    <property type="entry name" value="MFS"/>
</dbReference>
<feature type="region of interest" description="Disordered" evidence="5">
    <location>
        <begin position="271"/>
        <end position="308"/>
    </location>
</feature>
<keyword evidence="3 6" id="KW-1133">Transmembrane helix</keyword>
<dbReference type="Proteomes" id="UP001492380">
    <property type="component" value="Unassembled WGS sequence"/>
</dbReference>
<evidence type="ECO:0000256" key="6">
    <source>
        <dbReference type="SAM" id="Phobius"/>
    </source>
</evidence>
<feature type="transmembrane region" description="Helical" evidence="6">
    <location>
        <begin position="328"/>
        <end position="351"/>
    </location>
</feature>
<evidence type="ECO:0000256" key="5">
    <source>
        <dbReference type="SAM" id="MobiDB-lite"/>
    </source>
</evidence>
<comment type="caution">
    <text evidence="7">The sequence shown here is derived from an EMBL/GenBank/DDBJ whole genome shotgun (WGS) entry which is preliminary data.</text>
</comment>
<evidence type="ECO:0000313" key="8">
    <source>
        <dbReference type="Proteomes" id="UP001492380"/>
    </source>
</evidence>
<dbReference type="PANTHER" id="PTHR23507:SF1">
    <property type="entry name" value="FI18259P1-RELATED"/>
    <property type="match status" value="1"/>
</dbReference>
<dbReference type="Gene3D" id="1.20.1250.20">
    <property type="entry name" value="MFS general substrate transporter like domains"/>
    <property type="match status" value="1"/>
</dbReference>
<evidence type="ECO:0000256" key="1">
    <source>
        <dbReference type="ARBA" id="ARBA00004141"/>
    </source>
</evidence>
<comment type="subcellular location">
    <subcellularLocation>
        <location evidence="1">Membrane</location>
        <topology evidence="1">Multi-pass membrane protein</topology>
    </subcellularLocation>
</comment>
<feature type="compositionally biased region" description="Low complexity" evidence="5">
    <location>
        <begin position="496"/>
        <end position="513"/>
    </location>
</feature>
<feature type="transmembrane region" description="Helical" evidence="6">
    <location>
        <begin position="177"/>
        <end position="203"/>
    </location>
</feature>
<keyword evidence="2 6" id="KW-0812">Transmembrane</keyword>
<evidence type="ECO:0000313" key="7">
    <source>
        <dbReference type="EMBL" id="KAK8233635.1"/>
    </source>
</evidence>
<dbReference type="EMBL" id="JBBWRZ010000006">
    <property type="protein sequence ID" value="KAK8233635.1"/>
    <property type="molecule type" value="Genomic_DNA"/>
</dbReference>
<evidence type="ECO:0000256" key="2">
    <source>
        <dbReference type="ARBA" id="ARBA00022692"/>
    </source>
</evidence>
<dbReference type="Pfam" id="PF07690">
    <property type="entry name" value="MFS_1"/>
    <property type="match status" value="1"/>
</dbReference>
<feature type="compositionally biased region" description="Low complexity" evidence="5">
    <location>
        <begin position="299"/>
        <end position="308"/>
    </location>
</feature>
<keyword evidence="8" id="KW-1185">Reference proteome</keyword>